<organism evidence="4 7">
    <name type="scientific">Cellulosimicrobium cellulans</name>
    <name type="common">Arthrobacter luteus</name>
    <dbReference type="NCBI Taxonomy" id="1710"/>
    <lineage>
        <taxon>Bacteria</taxon>
        <taxon>Bacillati</taxon>
        <taxon>Actinomycetota</taxon>
        <taxon>Actinomycetes</taxon>
        <taxon>Micrococcales</taxon>
        <taxon>Promicromonosporaceae</taxon>
        <taxon>Cellulosimicrobium</taxon>
    </lineage>
</organism>
<sequence length="276" mass="27881">MPGDVTVTLSGFVATTPTLFRSQSGNDFTSFRIAQTRRYLDRERGEWVDGRTLWFTVKAWKNTARNVALSLHKGDPVVVTGRLSLDEWDGPDGPRTSLVVEATALGPDLTLGEARFTRTVHRRDDDATRRTEGGPADAVDGVPPAAAGTLDPSGVPDAAGGGEAGAGPGDGGGEPVPGEPVPGMPVPGGPVLDEPADDDPWAAADVGAALGGEPGAVGPADDQRVAAASPATGDSGAAPVGDGPRGVDSPRGTDGPARARAQRARTARKGSATAAA</sequence>
<evidence type="ECO:0000256" key="2">
    <source>
        <dbReference type="PROSITE-ProRule" id="PRU00252"/>
    </source>
</evidence>
<evidence type="ECO:0000256" key="3">
    <source>
        <dbReference type="SAM" id="MobiDB-lite"/>
    </source>
</evidence>
<dbReference type="Gene3D" id="2.40.50.140">
    <property type="entry name" value="Nucleic acid-binding proteins"/>
    <property type="match status" value="1"/>
</dbReference>
<feature type="compositionally biased region" description="Basic and acidic residues" evidence="3">
    <location>
        <begin position="122"/>
        <end position="132"/>
    </location>
</feature>
<dbReference type="EMBL" id="CP041694">
    <property type="protein sequence ID" value="QDP75339.1"/>
    <property type="molecule type" value="Genomic_DNA"/>
</dbReference>
<accession>A0AAV5P438</accession>
<dbReference type="AlphaFoldDB" id="A0AAV5P438"/>
<keyword evidence="6" id="KW-1185">Reference proteome</keyword>
<proteinExistence type="predicted"/>
<gene>
    <name evidence="4" type="ORF">Ccel01_13300</name>
    <name evidence="5" type="ORF">FOG94_09475</name>
</gene>
<dbReference type="SUPFAM" id="SSF50249">
    <property type="entry name" value="Nucleic acid-binding proteins"/>
    <property type="match status" value="1"/>
</dbReference>
<dbReference type="InterPro" id="IPR000424">
    <property type="entry name" value="Primosome_PriB/ssb"/>
</dbReference>
<protein>
    <submittedName>
        <fullName evidence="5">Single-stranded DNA-binding protein</fullName>
    </submittedName>
</protein>
<evidence type="ECO:0000313" key="7">
    <source>
        <dbReference type="Proteomes" id="UP001165168"/>
    </source>
</evidence>
<dbReference type="GO" id="GO:0006260">
    <property type="term" value="P:DNA replication"/>
    <property type="evidence" value="ECO:0007669"/>
    <property type="project" value="InterPro"/>
</dbReference>
<dbReference type="Proteomes" id="UP000319068">
    <property type="component" value="Chromosome"/>
</dbReference>
<dbReference type="CDD" id="cd04496">
    <property type="entry name" value="SSB_OBF"/>
    <property type="match status" value="1"/>
</dbReference>
<evidence type="ECO:0000313" key="4">
    <source>
        <dbReference type="EMBL" id="GLY56728.1"/>
    </source>
</evidence>
<feature type="region of interest" description="Disordered" evidence="3">
    <location>
        <begin position="116"/>
        <end position="276"/>
    </location>
</feature>
<dbReference type="EMBL" id="BSTG01000001">
    <property type="protein sequence ID" value="GLY56728.1"/>
    <property type="molecule type" value="Genomic_DNA"/>
</dbReference>
<dbReference type="GO" id="GO:0003697">
    <property type="term" value="F:single-stranded DNA binding"/>
    <property type="evidence" value="ECO:0007669"/>
    <property type="project" value="InterPro"/>
</dbReference>
<evidence type="ECO:0000313" key="6">
    <source>
        <dbReference type="Proteomes" id="UP000319068"/>
    </source>
</evidence>
<feature type="compositionally biased region" description="Gly residues" evidence="3">
    <location>
        <begin position="159"/>
        <end position="175"/>
    </location>
</feature>
<dbReference type="Proteomes" id="UP001165168">
    <property type="component" value="Unassembled WGS sequence"/>
</dbReference>
<evidence type="ECO:0000256" key="1">
    <source>
        <dbReference type="ARBA" id="ARBA00023125"/>
    </source>
</evidence>
<reference evidence="4" key="2">
    <citation type="submission" date="2023-03" db="EMBL/GenBank/DDBJ databases">
        <title>Cellulosimicrobium cellulans NBRC 103059.</title>
        <authorList>
            <person name="Ichikawa N."/>
            <person name="Sato H."/>
            <person name="Tonouchi N."/>
        </authorList>
    </citation>
    <scope>NUCLEOTIDE SEQUENCE</scope>
    <source>
        <strain evidence="4">NBRC 103059</strain>
    </source>
</reference>
<name>A0AAV5P438_CELCE</name>
<reference evidence="5 6" key="1">
    <citation type="submission" date="2019-07" db="EMBL/GenBank/DDBJ databases">
        <title>Complete Genome Sequence and Methylome Analysis of Arthrobacter luteus NEB113.</title>
        <authorList>
            <person name="Fomenkov A."/>
            <person name="Anton B.P."/>
            <person name="Vincze T."/>
            <person name="Roberts R.J."/>
        </authorList>
    </citation>
    <scope>NUCLEOTIDE SEQUENCE [LARGE SCALE GENOMIC DNA]</scope>
    <source>
        <strain evidence="5 6">NEB113</strain>
    </source>
</reference>
<dbReference type="PANTHER" id="PTHR10302">
    <property type="entry name" value="SINGLE-STRANDED DNA-BINDING PROTEIN"/>
    <property type="match status" value="1"/>
</dbReference>
<dbReference type="InterPro" id="IPR011344">
    <property type="entry name" value="ssDNA-bd"/>
</dbReference>
<feature type="compositionally biased region" description="Pro residues" evidence="3">
    <location>
        <begin position="177"/>
        <end position="188"/>
    </location>
</feature>
<evidence type="ECO:0000313" key="5">
    <source>
        <dbReference type="EMBL" id="QDP75339.1"/>
    </source>
</evidence>
<dbReference type="PROSITE" id="PS50935">
    <property type="entry name" value="SSB"/>
    <property type="match status" value="1"/>
</dbReference>
<dbReference type="Pfam" id="PF00436">
    <property type="entry name" value="SSB"/>
    <property type="match status" value="1"/>
</dbReference>
<keyword evidence="1 2" id="KW-0238">DNA-binding</keyword>
<dbReference type="PANTHER" id="PTHR10302:SF0">
    <property type="entry name" value="SINGLE-STRANDED DNA-BINDING PROTEIN, MITOCHONDRIAL"/>
    <property type="match status" value="1"/>
</dbReference>
<dbReference type="GO" id="GO:0009295">
    <property type="term" value="C:nucleoid"/>
    <property type="evidence" value="ECO:0007669"/>
    <property type="project" value="TreeGrafter"/>
</dbReference>
<feature type="compositionally biased region" description="Low complexity" evidence="3">
    <location>
        <begin position="133"/>
        <end position="158"/>
    </location>
</feature>
<dbReference type="RefSeq" id="WP_137280271.1">
    <property type="nucleotide sequence ID" value="NZ_BSTG01000001.1"/>
</dbReference>
<dbReference type="InterPro" id="IPR012340">
    <property type="entry name" value="NA-bd_OB-fold"/>
</dbReference>